<proteinExistence type="inferred from homology"/>
<keyword evidence="2" id="KW-0677">Repeat</keyword>
<dbReference type="InterPro" id="IPR048720">
    <property type="entry name" value="PROPPIN"/>
</dbReference>
<dbReference type="AlphaFoldDB" id="A0AAJ6CM29"/>
<sequence length="374" mass="41099">MDLVGPAAGRREGILVADFNQDYSCIALGTQSGYSITNCEPLGQVHAKELGPTCLVSMLFSTSLVAVVVRSPAGSEKRLHILNTKRNSTICELTFPTDIRAVRMNRRRLVVVLATALYVYDISNMKLLHTIETGMNTTGLCVLASASDECYMAYAAHEAHDSHVVVYNLHTLAMVHVIPAHRSRVACLAFNAAGTILATASERGTVIRLFSVPSGRLLHQFRRGTYPARIFSMSFNVAGTILCVTSDSDTVHLFRVPTMTAPCDPHQALEQKKRRAWRSTSMAQALGPYLPSSVTEMWEPTRDFAWLKLPRPGLRAIAVVSNTLPVVLVLTYEGILYTYTLDLELGGECHLAQRMYHYDSHAEHALLPASSAPL</sequence>
<dbReference type="PANTHER" id="PTHR11227">
    <property type="entry name" value="WD-REPEAT PROTEIN INTERACTING WITH PHOSPHOINOSIDES WIPI -RELATED"/>
    <property type="match status" value="1"/>
</dbReference>
<dbReference type="InterPro" id="IPR015943">
    <property type="entry name" value="WD40/YVTN_repeat-like_dom_sf"/>
</dbReference>
<protein>
    <submittedName>
        <fullName evidence="4">Autophagy protein</fullName>
    </submittedName>
</protein>
<evidence type="ECO:0000256" key="3">
    <source>
        <dbReference type="ARBA" id="ARBA00025740"/>
    </source>
</evidence>
<dbReference type="InterPro" id="IPR001680">
    <property type="entry name" value="WD40_rpt"/>
</dbReference>
<reference evidence="4 5" key="1">
    <citation type="submission" date="2023-03" db="EMBL/GenBank/DDBJ databases">
        <title>Mating type loci evolution in Malassezia.</title>
        <authorList>
            <person name="Coelho M.A."/>
        </authorList>
    </citation>
    <scope>NUCLEOTIDE SEQUENCE [LARGE SCALE GENOMIC DNA]</scope>
    <source>
        <strain evidence="4 5">CBS 13387</strain>
    </source>
</reference>
<evidence type="ECO:0000256" key="1">
    <source>
        <dbReference type="ARBA" id="ARBA00022574"/>
    </source>
</evidence>
<dbReference type="EMBL" id="CP119917">
    <property type="protein sequence ID" value="WFD15203.1"/>
    <property type="molecule type" value="Genomic_DNA"/>
</dbReference>
<evidence type="ECO:0000256" key="2">
    <source>
        <dbReference type="ARBA" id="ARBA00022737"/>
    </source>
</evidence>
<gene>
    <name evidence="4" type="primary">ATG18</name>
    <name evidence="4" type="ORF">MARU1_001218</name>
</gene>
<accession>A0AAJ6CM29</accession>
<comment type="similarity">
    <text evidence="3">Belongs to the WD repeat PROPPIN family.</text>
</comment>
<dbReference type="SUPFAM" id="SSF50978">
    <property type="entry name" value="WD40 repeat-like"/>
    <property type="match status" value="1"/>
</dbReference>
<evidence type="ECO:0000313" key="5">
    <source>
        <dbReference type="Proteomes" id="UP001217582"/>
    </source>
</evidence>
<dbReference type="InterPro" id="IPR036322">
    <property type="entry name" value="WD40_repeat_dom_sf"/>
</dbReference>
<dbReference type="SMART" id="SM00320">
    <property type="entry name" value="WD40"/>
    <property type="match status" value="2"/>
</dbReference>
<dbReference type="Proteomes" id="UP001217582">
    <property type="component" value="Chromosome 2"/>
</dbReference>
<organism evidence="4 5">
    <name type="scientific">Malassezia arunalokei</name>
    <dbReference type="NCBI Taxonomy" id="1514897"/>
    <lineage>
        <taxon>Eukaryota</taxon>
        <taxon>Fungi</taxon>
        <taxon>Dikarya</taxon>
        <taxon>Basidiomycota</taxon>
        <taxon>Ustilaginomycotina</taxon>
        <taxon>Malasseziomycetes</taxon>
        <taxon>Malasseziales</taxon>
        <taxon>Malasseziaceae</taxon>
        <taxon>Malassezia</taxon>
    </lineage>
</organism>
<name>A0AAJ6CM29_9BASI</name>
<dbReference type="Pfam" id="PF21032">
    <property type="entry name" value="PROPPIN"/>
    <property type="match status" value="1"/>
</dbReference>
<dbReference type="Gene3D" id="2.130.10.10">
    <property type="entry name" value="YVTN repeat-like/Quinoprotein amine dehydrogenase"/>
    <property type="match status" value="1"/>
</dbReference>
<keyword evidence="1" id="KW-0853">WD repeat</keyword>
<dbReference type="GO" id="GO:0005737">
    <property type="term" value="C:cytoplasm"/>
    <property type="evidence" value="ECO:0007669"/>
    <property type="project" value="UniProtKB-ARBA"/>
</dbReference>
<keyword evidence="5" id="KW-1185">Reference proteome</keyword>
<evidence type="ECO:0000313" key="4">
    <source>
        <dbReference type="EMBL" id="WFD15203.1"/>
    </source>
</evidence>